<dbReference type="InterPro" id="IPR006680">
    <property type="entry name" value="Amidohydro-rel"/>
</dbReference>
<dbReference type="PANTHER" id="PTHR43668">
    <property type="entry name" value="ALLANTOINASE"/>
    <property type="match status" value="1"/>
</dbReference>
<dbReference type="GO" id="GO:0005737">
    <property type="term" value="C:cytoplasm"/>
    <property type="evidence" value="ECO:0007669"/>
    <property type="project" value="TreeGrafter"/>
</dbReference>
<dbReference type="InParanoid" id="A0A165D803"/>
<dbReference type="EMBL" id="KV424072">
    <property type="protein sequence ID" value="KZT52269.1"/>
    <property type="molecule type" value="Genomic_DNA"/>
</dbReference>
<proteinExistence type="predicted"/>
<dbReference type="AlphaFoldDB" id="A0A165D803"/>
<dbReference type="InterPro" id="IPR032466">
    <property type="entry name" value="Metal_Hydrolase"/>
</dbReference>
<gene>
    <name evidence="2" type="ORF">CALCODRAFT_476127</name>
</gene>
<sequence length="955" mass="102974">MSIKLKDDVLPAYTYAPPPPAPHRRARVARLLVLALTSYLLLRFSGLGLPWSREPVYRPANADRILAQCRALPLLPTPPANFAQRRVSDRFEPGTPPTLVVNGTIWLGEDQVVRGDLYMDGGVIRAIGYVPPALYENVAGVVVVQAEGAWITPGIVDLHSHLGVDSAPSLDGSGDTNSILGPIQPWLRSLDGLNTHDMAYGLSISGGVTSALVLPGSADNIGGQAFMIKLRPTKERSSNAMVVEPPYGLWNGTDVDPEAPVRWRHMKHACGENPSRVYDSTRMDSIWRFRQAYAAAASMRSAQDAYCSSALSGNWLDIADQAFPYDLALEALVDTLRGKVKVNVHCYEAVDFDGIVRLTNEFQFPIAAFHHAHEAYLVPDLLKKTWGGAPAIAIFATNARYKREAYRGSEFAAKILADEGIPVVMKSDHPVLNSRYLLYEAQQAYFYGLNASLAMAAVTSTSAGAAGFSHRLGHLKVGHDADVVVWDSHPLQLGATPLQVYIDGIAQLTYAPEVVVEGGLTHMALKEQPVKELQVQPAVADYAQEAEETLKYDGEPPLGAKEVYEGEVLFTNVLSVWQHGASNELQEQVFDKQDPMITGEVLVKNGNIVCTGSCAHIASSARVVDLEGGSLAPGLTSYGSSLGLVEIVAEPSTNDGRAYDLFGNLAPEVLGGKILRAVDGVQFGGKDLLIAHRSGVSTVITAPKSYGFLSGLSGAFRTGAWNKAEKGSVVQPVTALHIAIGHRGSTPSISAQVAGLRHLLSASKEGDVWWEVAHGSIPLVIEVDSADIMSTLILLKQEIEIQFGSTLKVTFAGANEAWMVAKNIADDGIGVILAPSRTYPGEWEKMRTLPGIPLTDETNISLLLAYNVTVAIGVVEEWEARNTRFDAIWAYRDAHGKISKRQALELVSYNVNKLLGLKESSLRADLVAYKGGDFFSTGAKVVGTLSAERGVTELF</sequence>
<evidence type="ECO:0000313" key="2">
    <source>
        <dbReference type="EMBL" id="KZT52269.1"/>
    </source>
</evidence>
<dbReference type="STRING" id="1353952.A0A165D803"/>
<dbReference type="Pfam" id="PF01979">
    <property type="entry name" value="Amidohydro_1"/>
    <property type="match status" value="1"/>
</dbReference>
<organism evidence="2 3">
    <name type="scientific">Calocera cornea HHB12733</name>
    <dbReference type="NCBI Taxonomy" id="1353952"/>
    <lineage>
        <taxon>Eukaryota</taxon>
        <taxon>Fungi</taxon>
        <taxon>Dikarya</taxon>
        <taxon>Basidiomycota</taxon>
        <taxon>Agaricomycotina</taxon>
        <taxon>Dacrymycetes</taxon>
        <taxon>Dacrymycetales</taxon>
        <taxon>Dacrymycetaceae</taxon>
        <taxon>Calocera</taxon>
    </lineage>
</organism>
<keyword evidence="3" id="KW-1185">Reference proteome</keyword>
<evidence type="ECO:0000259" key="1">
    <source>
        <dbReference type="Pfam" id="PF01979"/>
    </source>
</evidence>
<feature type="domain" description="Amidohydrolase-related" evidence="1">
    <location>
        <begin position="411"/>
        <end position="495"/>
    </location>
</feature>
<dbReference type="PANTHER" id="PTHR43668:SF5">
    <property type="entry name" value="AMIDOHYDROLASE 3 DOMAIN-CONTAINING PROTEIN"/>
    <property type="match status" value="1"/>
</dbReference>
<name>A0A165D803_9BASI</name>
<dbReference type="GO" id="GO:0004038">
    <property type="term" value="F:allantoinase activity"/>
    <property type="evidence" value="ECO:0007669"/>
    <property type="project" value="TreeGrafter"/>
</dbReference>
<dbReference type="GO" id="GO:0006145">
    <property type="term" value="P:purine nucleobase catabolic process"/>
    <property type="evidence" value="ECO:0007669"/>
    <property type="project" value="TreeGrafter"/>
</dbReference>
<reference evidence="2 3" key="1">
    <citation type="journal article" date="2016" name="Mol. Biol. Evol.">
        <title>Comparative Genomics of Early-Diverging Mushroom-Forming Fungi Provides Insights into the Origins of Lignocellulose Decay Capabilities.</title>
        <authorList>
            <person name="Nagy L.G."/>
            <person name="Riley R."/>
            <person name="Tritt A."/>
            <person name="Adam C."/>
            <person name="Daum C."/>
            <person name="Floudas D."/>
            <person name="Sun H."/>
            <person name="Yadav J.S."/>
            <person name="Pangilinan J."/>
            <person name="Larsson K.H."/>
            <person name="Matsuura K."/>
            <person name="Barry K."/>
            <person name="Labutti K."/>
            <person name="Kuo R."/>
            <person name="Ohm R.A."/>
            <person name="Bhattacharya S.S."/>
            <person name="Shirouzu T."/>
            <person name="Yoshinaga Y."/>
            <person name="Martin F.M."/>
            <person name="Grigoriev I.V."/>
            <person name="Hibbett D.S."/>
        </authorList>
    </citation>
    <scope>NUCLEOTIDE SEQUENCE [LARGE SCALE GENOMIC DNA]</scope>
    <source>
        <strain evidence="2 3">HHB12733</strain>
    </source>
</reference>
<dbReference type="InterPro" id="IPR050138">
    <property type="entry name" value="DHOase/Allantoinase_Hydrolase"/>
</dbReference>
<dbReference type="OrthoDB" id="10258955at2759"/>
<dbReference type="Proteomes" id="UP000076842">
    <property type="component" value="Unassembled WGS sequence"/>
</dbReference>
<dbReference type="SUPFAM" id="SSF51338">
    <property type="entry name" value="Composite domain of metallo-dependent hydrolases"/>
    <property type="match status" value="2"/>
</dbReference>
<accession>A0A165D803</accession>
<dbReference type="Gene3D" id="3.20.20.140">
    <property type="entry name" value="Metal-dependent hydrolases"/>
    <property type="match status" value="2"/>
</dbReference>
<evidence type="ECO:0000313" key="3">
    <source>
        <dbReference type="Proteomes" id="UP000076842"/>
    </source>
</evidence>
<dbReference type="InterPro" id="IPR011059">
    <property type="entry name" value="Metal-dep_hydrolase_composite"/>
</dbReference>
<protein>
    <recommendedName>
        <fullName evidence="1">Amidohydrolase-related domain-containing protein</fullName>
    </recommendedName>
</protein>
<dbReference type="SUPFAM" id="SSF51556">
    <property type="entry name" value="Metallo-dependent hydrolases"/>
    <property type="match status" value="1"/>
</dbReference>